<gene>
    <name evidence="1" type="ORF">ACFPOF_26780</name>
</gene>
<protein>
    <submittedName>
        <fullName evidence="1">Uncharacterized protein</fullName>
    </submittedName>
</protein>
<evidence type="ECO:0000313" key="2">
    <source>
        <dbReference type="Proteomes" id="UP001596113"/>
    </source>
</evidence>
<dbReference type="RefSeq" id="WP_378138433.1">
    <property type="nucleotide sequence ID" value="NZ_JBHSMI010000052.1"/>
</dbReference>
<proteinExistence type="predicted"/>
<accession>A0ABW0I1A1</accession>
<dbReference type="EMBL" id="JBHSMI010000052">
    <property type="protein sequence ID" value="MFC5406355.1"/>
    <property type="molecule type" value="Genomic_DNA"/>
</dbReference>
<name>A0ABW0I1A1_9BACL</name>
<sequence>MSDEQRAAGPNPAEELVFKRSKRGHYNKYQEAIKLLEYSIILVEFFQLKEWSATIKMQSKYILV</sequence>
<comment type="caution">
    <text evidence="1">The sequence shown here is derived from an EMBL/GenBank/DDBJ whole genome shotgun (WGS) entry which is preliminary data.</text>
</comment>
<reference evidence="2" key="1">
    <citation type="journal article" date="2019" name="Int. J. Syst. Evol. Microbiol.">
        <title>The Global Catalogue of Microorganisms (GCM) 10K type strain sequencing project: providing services to taxonomists for standard genome sequencing and annotation.</title>
        <authorList>
            <consortium name="The Broad Institute Genomics Platform"/>
            <consortium name="The Broad Institute Genome Sequencing Center for Infectious Disease"/>
            <person name="Wu L."/>
            <person name="Ma J."/>
        </authorList>
    </citation>
    <scope>NUCLEOTIDE SEQUENCE [LARGE SCALE GENOMIC DNA]</scope>
    <source>
        <strain evidence="2">CGMCC 1.18575</strain>
    </source>
</reference>
<keyword evidence="2" id="KW-1185">Reference proteome</keyword>
<evidence type="ECO:0000313" key="1">
    <source>
        <dbReference type="EMBL" id="MFC5406355.1"/>
    </source>
</evidence>
<dbReference type="Proteomes" id="UP001596113">
    <property type="component" value="Unassembled WGS sequence"/>
</dbReference>
<organism evidence="1 2">
    <name type="scientific">Cohnella soli</name>
    <dbReference type="NCBI Taxonomy" id="425005"/>
    <lineage>
        <taxon>Bacteria</taxon>
        <taxon>Bacillati</taxon>
        <taxon>Bacillota</taxon>
        <taxon>Bacilli</taxon>
        <taxon>Bacillales</taxon>
        <taxon>Paenibacillaceae</taxon>
        <taxon>Cohnella</taxon>
    </lineage>
</organism>